<dbReference type="AlphaFoldDB" id="A0A9P4P8C6"/>
<feature type="region of interest" description="Disordered" evidence="1">
    <location>
        <begin position="24"/>
        <end position="65"/>
    </location>
</feature>
<accession>A0A9P4P8C6</accession>
<keyword evidence="3" id="KW-1185">Reference proteome</keyword>
<feature type="compositionally biased region" description="Basic residues" evidence="1">
    <location>
        <begin position="39"/>
        <end position="62"/>
    </location>
</feature>
<sequence length="142" mass="16276">MTETFEYTCPLNLVHLLTHHYPGDQKKSASVRLSSPITIKHHQRPRFQKKKPPHLSHRKPASRRPQYIYPSISASILPTPSHHQQGHQELEKRFPACISRIRTSLHPPKHPYHTPRSTTTIPTARTFQAYVCHTVGELGITG</sequence>
<comment type="caution">
    <text evidence="2">The sequence shown here is derived from an EMBL/GenBank/DDBJ whole genome shotgun (WGS) entry which is preliminary data.</text>
</comment>
<gene>
    <name evidence="2" type="ORF">P171DRAFT_98625</name>
</gene>
<name>A0A9P4P8C6_9PLEO</name>
<reference evidence="2" key="1">
    <citation type="journal article" date="2020" name="Stud. Mycol.">
        <title>101 Dothideomycetes genomes: a test case for predicting lifestyles and emergence of pathogens.</title>
        <authorList>
            <person name="Haridas S."/>
            <person name="Albert R."/>
            <person name="Binder M."/>
            <person name="Bloem J."/>
            <person name="Labutti K."/>
            <person name="Salamov A."/>
            <person name="Andreopoulos B."/>
            <person name="Baker S."/>
            <person name="Barry K."/>
            <person name="Bills G."/>
            <person name="Bluhm B."/>
            <person name="Cannon C."/>
            <person name="Castanera R."/>
            <person name="Culley D."/>
            <person name="Daum C."/>
            <person name="Ezra D."/>
            <person name="Gonzalez J."/>
            <person name="Henrissat B."/>
            <person name="Kuo A."/>
            <person name="Liang C."/>
            <person name="Lipzen A."/>
            <person name="Lutzoni F."/>
            <person name="Magnuson J."/>
            <person name="Mondo S."/>
            <person name="Nolan M."/>
            <person name="Ohm R."/>
            <person name="Pangilinan J."/>
            <person name="Park H.-J."/>
            <person name="Ramirez L."/>
            <person name="Alfaro M."/>
            <person name="Sun H."/>
            <person name="Tritt A."/>
            <person name="Yoshinaga Y."/>
            <person name="Zwiers L.-H."/>
            <person name="Turgeon B."/>
            <person name="Goodwin S."/>
            <person name="Spatafora J."/>
            <person name="Crous P."/>
            <person name="Grigoriev I."/>
        </authorList>
    </citation>
    <scope>NUCLEOTIDE SEQUENCE</scope>
    <source>
        <strain evidence="2">CBS 690.94</strain>
    </source>
</reference>
<organism evidence="2 3">
    <name type="scientific">Karstenula rhodostoma CBS 690.94</name>
    <dbReference type="NCBI Taxonomy" id="1392251"/>
    <lineage>
        <taxon>Eukaryota</taxon>
        <taxon>Fungi</taxon>
        <taxon>Dikarya</taxon>
        <taxon>Ascomycota</taxon>
        <taxon>Pezizomycotina</taxon>
        <taxon>Dothideomycetes</taxon>
        <taxon>Pleosporomycetidae</taxon>
        <taxon>Pleosporales</taxon>
        <taxon>Massarineae</taxon>
        <taxon>Didymosphaeriaceae</taxon>
        <taxon>Karstenula</taxon>
    </lineage>
</organism>
<evidence type="ECO:0000313" key="2">
    <source>
        <dbReference type="EMBL" id="KAF2440305.1"/>
    </source>
</evidence>
<evidence type="ECO:0000313" key="3">
    <source>
        <dbReference type="Proteomes" id="UP000799764"/>
    </source>
</evidence>
<proteinExistence type="predicted"/>
<protein>
    <submittedName>
        <fullName evidence="2">Uncharacterized protein</fullName>
    </submittedName>
</protein>
<dbReference type="Proteomes" id="UP000799764">
    <property type="component" value="Unassembled WGS sequence"/>
</dbReference>
<dbReference type="EMBL" id="MU001507">
    <property type="protein sequence ID" value="KAF2440305.1"/>
    <property type="molecule type" value="Genomic_DNA"/>
</dbReference>
<evidence type="ECO:0000256" key="1">
    <source>
        <dbReference type="SAM" id="MobiDB-lite"/>
    </source>
</evidence>